<keyword evidence="2" id="KW-1185">Reference proteome</keyword>
<dbReference type="Gene3D" id="3.60.10.10">
    <property type="entry name" value="Endonuclease/exonuclease/phosphatase"/>
    <property type="match status" value="1"/>
</dbReference>
<dbReference type="RefSeq" id="WP_127027854.1">
    <property type="nucleotide sequence ID" value="NZ_RYFG02000111.1"/>
</dbReference>
<comment type="caution">
    <text evidence="1">The sequence shown here is derived from an EMBL/GenBank/DDBJ whole genome shotgun (WGS) entry which is preliminary data.</text>
</comment>
<organism evidence="1 2">
    <name type="scientific">Candidatus Methylobacter oryzae</name>
    <dbReference type="NCBI Taxonomy" id="2497749"/>
    <lineage>
        <taxon>Bacteria</taxon>
        <taxon>Pseudomonadati</taxon>
        <taxon>Pseudomonadota</taxon>
        <taxon>Gammaproteobacteria</taxon>
        <taxon>Methylococcales</taxon>
        <taxon>Methylococcaceae</taxon>
        <taxon>Methylobacter</taxon>
    </lineage>
</organism>
<dbReference type="EMBL" id="RYFG02000111">
    <property type="protein sequence ID" value="TRW91484.1"/>
    <property type="molecule type" value="Genomic_DNA"/>
</dbReference>
<evidence type="ECO:0000313" key="1">
    <source>
        <dbReference type="EMBL" id="TRW91484.1"/>
    </source>
</evidence>
<protein>
    <recommendedName>
        <fullName evidence="3">Endonuclease/exonuclease/phosphatase domain-containing protein</fullName>
    </recommendedName>
</protein>
<dbReference type="Proteomes" id="UP000733744">
    <property type="component" value="Unassembled WGS sequence"/>
</dbReference>
<evidence type="ECO:0008006" key="3">
    <source>
        <dbReference type="Google" id="ProtNLM"/>
    </source>
</evidence>
<sequence>MKFLFWNIQKKSLINEIAELISESNCQIYAFAESSDEIIEETIKLLIKQYNIACYLYPNPGCEKIKIVIMGQVENITLLNQNTHYSLIKISGQHNELIVCFVHFPSKLHHTLNQLRRISELLRNQILDEENSNGISDTLVIGDFNVDPFEMPMISFTGMAATNGISCSQRESIVCDGEENRLFYNPMWTLYSSHKERPGTHKYIRTGEDVVSWHFLDQVIIRPTLIDRFKFESLKLVKKTKNYNYLNINQVPKLSDHLPLMCEIEF</sequence>
<dbReference type="InterPro" id="IPR036691">
    <property type="entry name" value="Endo/exonu/phosph_ase_sf"/>
</dbReference>
<gene>
    <name evidence="1" type="ORF">EKO24_016345</name>
</gene>
<name>A0ABY3C7Y1_9GAMM</name>
<accession>A0ABY3C7Y1</accession>
<dbReference type="SUPFAM" id="SSF56219">
    <property type="entry name" value="DNase I-like"/>
    <property type="match status" value="1"/>
</dbReference>
<evidence type="ECO:0000313" key="2">
    <source>
        <dbReference type="Proteomes" id="UP000733744"/>
    </source>
</evidence>
<reference evidence="1 2" key="1">
    <citation type="journal article" date="2019" name="Antonie Van Leeuwenhoek">
        <title>Description of 'Ca. Methylobacter oryzae' KRF1, a novel species from the environmentally important Methylobacter clade 2.</title>
        <authorList>
            <person name="Khatri K."/>
            <person name="Mohite J.A."/>
            <person name="Pandit P.S."/>
            <person name="Bahulikar R."/>
            <person name="Rahalkar M.C."/>
        </authorList>
    </citation>
    <scope>NUCLEOTIDE SEQUENCE [LARGE SCALE GENOMIC DNA]</scope>
    <source>
        <strain evidence="1 2">KRF1</strain>
    </source>
</reference>
<proteinExistence type="predicted"/>